<dbReference type="Gene3D" id="3.30.460.10">
    <property type="entry name" value="Beta Polymerase, domain 2"/>
    <property type="match status" value="1"/>
</dbReference>
<evidence type="ECO:0000256" key="10">
    <source>
        <dbReference type="SAM" id="MobiDB-lite"/>
    </source>
</evidence>
<keyword evidence="7" id="KW-0808">Transferase</keyword>
<feature type="compositionally biased region" description="Low complexity" evidence="10">
    <location>
        <begin position="81"/>
        <end position="92"/>
    </location>
</feature>
<comment type="subcellular location">
    <subcellularLocation>
        <location evidence="3">Cytoplasm</location>
    </subcellularLocation>
</comment>
<feature type="compositionally biased region" description="Polar residues" evidence="10">
    <location>
        <begin position="979"/>
        <end position="993"/>
    </location>
</feature>
<dbReference type="GO" id="GO:0031123">
    <property type="term" value="P:RNA 3'-end processing"/>
    <property type="evidence" value="ECO:0007669"/>
    <property type="project" value="TreeGrafter"/>
</dbReference>
<protein>
    <recommendedName>
        <fullName evidence="5">polynucleotide adenylyltransferase</fullName>
        <ecNumber evidence="5">2.7.7.19</ecNumber>
    </recommendedName>
</protein>
<dbReference type="InterPro" id="IPR002058">
    <property type="entry name" value="PAP_assoc"/>
</dbReference>
<dbReference type="GO" id="GO:0005737">
    <property type="term" value="C:cytoplasm"/>
    <property type="evidence" value="ECO:0007669"/>
    <property type="project" value="UniProtKB-SubCell"/>
</dbReference>
<evidence type="ECO:0000256" key="5">
    <source>
        <dbReference type="ARBA" id="ARBA00012388"/>
    </source>
</evidence>
<comment type="cofactor">
    <cofactor evidence="1">
        <name>Mn(2+)</name>
        <dbReference type="ChEBI" id="CHEBI:29035"/>
    </cofactor>
</comment>
<proteinExistence type="inferred from homology"/>
<dbReference type="PANTHER" id="PTHR12271:SF40">
    <property type="entry name" value="POLY(A) RNA POLYMERASE GLD2"/>
    <property type="match status" value="1"/>
</dbReference>
<comment type="caution">
    <text evidence="13">The sequence shown here is derived from an EMBL/GenBank/DDBJ whole genome shotgun (WGS) entry which is preliminary data.</text>
</comment>
<evidence type="ECO:0000259" key="11">
    <source>
        <dbReference type="Pfam" id="PF03828"/>
    </source>
</evidence>
<feature type="compositionally biased region" description="Polar residues" evidence="10">
    <location>
        <begin position="1004"/>
        <end position="1042"/>
    </location>
</feature>
<dbReference type="Pfam" id="PF03828">
    <property type="entry name" value="PAP_assoc"/>
    <property type="match status" value="1"/>
</dbReference>
<evidence type="ECO:0000313" key="13">
    <source>
        <dbReference type="EMBL" id="KAJ9614478.1"/>
    </source>
</evidence>
<feature type="region of interest" description="Disordered" evidence="10">
    <location>
        <begin position="140"/>
        <end position="161"/>
    </location>
</feature>
<comment type="cofactor">
    <cofactor evidence="2">
        <name>Mg(2+)</name>
        <dbReference type="ChEBI" id="CHEBI:18420"/>
    </cofactor>
</comment>
<accession>A0AA38XK08</accession>
<feature type="compositionally biased region" description="Polar residues" evidence="10">
    <location>
        <begin position="1"/>
        <end position="14"/>
    </location>
</feature>
<feature type="compositionally biased region" description="Low complexity" evidence="10">
    <location>
        <begin position="39"/>
        <end position="63"/>
    </location>
</feature>
<sequence>MDSASDSSNFSNHVLGQLHEMAHQASIRGRGNRGRGRGQARSGSSWSQPQQQPHYPTFQQQPPSLTSDSFPPLGSRPPSAPQSVASSQSQPRYQPDHQNIALNDVRHGTPRQYQELARGNYQGGRAFSAQQHRPQLILQQPPPPARPAQYHTNGRPQPRHGQLYNPNAGMHYGTAQQQRAMRHQIMKQSDYLTGIGRKAYDEYKFTQEEKDVKEKFRLDLEKTARNALGADYPDLQLDEVKLKCYGSLANGFALKNCDMDLLLSLPEYGHPEPDKPAATVSPDGEQVEVSDEGEEEHGFKADVQRTLEKTFLDHEYGARLLTQTRVPILRICQTPTPQLLENLRMERAEWEKAINHTDAAQEALQESEVPTAELDAVEQAVTDLSLTAQAQPAKRGNRGNAGLEFTDDCGIQCDINFSNFVALHNSTLLRLYHGFDTRVKEIGIFVKIWAKKRDINTPYRGTLSSYGWILMVLHYLMNVATPPVIPNLQYLAKTEDSWNPDRQIELFEGFDVRFVQDHQGLEEIQQEMSKNRNRESAGQLLRGFFQYYGTNQGFHWTRDIISIRTKGGIVSKQAKGWTEAKWQQGQNKSVRNRYLVAIEDPFEVEHNIARTVGHHGIVTIRNEFRRAWSIIERIGTEEEVPAEEFLTPIIDRVDTLKKDLDAYKQRQLQLRQEVEAKEKAMLQQREAEKSELQNAGTWGDSDQGNAQTNSSPKSGRKSTDPKLTSTSPVQDPKRSKPSGSWRRRKVTVDKEDEDETIEGADAEEEQSNASLSLPEVKEAHKKHTDGLTSRTEVIFANGFDRDGNPVAWDIETQEGRWLHWRDVKIRSGTFRSFRNENYCELNEQCPFDSRRPSPYEGKAGHEIVQRFDLERPPWPANKSNSVDIATNVVGQLIPWDNTTRGGRWLRRRDEHMRLGTWREPVWRGRGMSVYSRLSRAFPYNPEMTYKELNEKNETLRQYHKFSFRRAEVLPQNLPALDTELSSQHQNNRLSSSGVVRRAEPDNGKVSSQGTVTAESDNIPQDSPSFACSTSSQLNRSPNATPRSDGHPSQETLSDKDPTTPPNSERVPNVDFLRMQRLAFFAKHSTSSRSDVDTNDHFYIPAGDGKVVKPADEELETPITSNRTEVLVRSHQTIVPKNIPLEQGSELSEAGASNTINQAGKQYPELSVEMSDSPIKPDFSIRVPATLWPNTADNKRPRDKDPKVMPIPRNIGFQFDPRQLQDLAIISKGGNGCAREGAQFSLEEDEYEWGGGGAMGNKTSTGPPVAGASGGHTPYEAGRGDEDGLLDELPRNWDTCTTTSC</sequence>
<evidence type="ECO:0000256" key="8">
    <source>
        <dbReference type="ARBA" id="ARBA00022723"/>
    </source>
</evidence>
<feature type="domain" description="PAP-associated" evidence="11">
    <location>
        <begin position="538"/>
        <end position="606"/>
    </location>
</feature>
<dbReference type="EMBL" id="JAPDRK010000003">
    <property type="protein sequence ID" value="KAJ9614478.1"/>
    <property type="molecule type" value="Genomic_DNA"/>
</dbReference>
<dbReference type="EC" id="2.7.7.19" evidence="5"/>
<keyword evidence="9" id="KW-0460">Magnesium</keyword>
<evidence type="ECO:0000256" key="4">
    <source>
        <dbReference type="ARBA" id="ARBA00008593"/>
    </source>
</evidence>
<dbReference type="InterPro" id="IPR054708">
    <property type="entry name" value="MTPAP-like_central"/>
</dbReference>
<gene>
    <name evidence="13" type="ORF">H2200_002615</name>
</gene>
<name>A0AA38XK08_9EURO</name>
<dbReference type="SUPFAM" id="SSF81301">
    <property type="entry name" value="Nucleotidyltransferase"/>
    <property type="match status" value="1"/>
</dbReference>
<feature type="compositionally biased region" description="Polar residues" evidence="10">
    <location>
        <begin position="692"/>
        <end position="713"/>
    </location>
</feature>
<dbReference type="InterPro" id="IPR043519">
    <property type="entry name" value="NT_sf"/>
</dbReference>
<dbReference type="GO" id="GO:1990817">
    <property type="term" value="F:poly(A) RNA polymerase activity"/>
    <property type="evidence" value="ECO:0007669"/>
    <property type="project" value="UniProtKB-EC"/>
</dbReference>
<evidence type="ECO:0000256" key="3">
    <source>
        <dbReference type="ARBA" id="ARBA00004496"/>
    </source>
</evidence>
<dbReference type="Gene3D" id="1.10.1410.10">
    <property type="match status" value="1"/>
</dbReference>
<keyword evidence="14" id="KW-1185">Reference proteome</keyword>
<evidence type="ECO:0000256" key="7">
    <source>
        <dbReference type="ARBA" id="ARBA00022679"/>
    </source>
</evidence>
<feature type="compositionally biased region" description="Basic and acidic residues" evidence="10">
    <location>
        <begin position="1043"/>
        <end position="1057"/>
    </location>
</feature>
<keyword evidence="6" id="KW-0963">Cytoplasm</keyword>
<dbReference type="Pfam" id="PF22600">
    <property type="entry name" value="MTPAP-like_central"/>
    <property type="match status" value="1"/>
</dbReference>
<evidence type="ECO:0000313" key="14">
    <source>
        <dbReference type="Proteomes" id="UP001172673"/>
    </source>
</evidence>
<comment type="similarity">
    <text evidence="4">Belongs to the DNA polymerase type-B-like family.</text>
</comment>
<feature type="region of interest" description="Disordered" evidence="10">
    <location>
        <begin position="1257"/>
        <end position="1290"/>
    </location>
</feature>
<organism evidence="13 14">
    <name type="scientific">Cladophialophora chaetospira</name>
    <dbReference type="NCBI Taxonomy" id="386627"/>
    <lineage>
        <taxon>Eukaryota</taxon>
        <taxon>Fungi</taxon>
        <taxon>Dikarya</taxon>
        <taxon>Ascomycota</taxon>
        <taxon>Pezizomycotina</taxon>
        <taxon>Eurotiomycetes</taxon>
        <taxon>Chaetothyriomycetidae</taxon>
        <taxon>Chaetothyriales</taxon>
        <taxon>Herpotrichiellaceae</taxon>
        <taxon>Cladophialophora</taxon>
    </lineage>
</organism>
<dbReference type="PANTHER" id="PTHR12271">
    <property type="entry name" value="POLY A POLYMERASE CID PAP -RELATED"/>
    <property type="match status" value="1"/>
</dbReference>
<feature type="region of interest" description="Disordered" evidence="10">
    <location>
        <begin position="978"/>
        <end position="1068"/>
    </location>
</feature>
<feature type="region of interest" description="Disordered" evidence="10">
    <location>
        <begin position="681"/>
        <end position="786"/>
    </location>
</feature>
<reference evidence="13" key="1">
    <citation type="submission" date="2022-10" db="EMBL/GenBank/DDBJ databases">
        <title>Culturing micro-colonial fungi from biological soil crusts in the Mojave desert and describing Neophaeococcomyces mojavensis, and introducing the new genera and species Taxawa tesnikishii.</title>
        <authorList>
            <person name="Kurbessoian T."/>
            <person name="Stajich J.E."/>
        </authorList>
    </citation>
    <scope>NUCLEOTIDE SEQUENCE</scope>
    <source>
        <strain evidence="13">TK_41</strain>
    </source>
</reference>
<feature type="compositionally biased region" description="Basic and acidic residues" evidence="10">
    <location>
        <begin position="681"/>
        <end position="691"/>
    </location>
</feature>
<feature type="domain" description="Poly(A) RNA polymerase mitochondrial-like central palm" evidence="12">
    <location>
        <begin position="198"/>
        <end position="335"/>
    </location>
</feature>
<dbReference type="Proteomes" id="UP001172673">
    <property type="component" value="Unassembled WGS sequence"/>
</dbReference>
<keyword evidence="8" id="KW-0479">Metal-binding</keyword>
<evidence type="ECO:0000256" key="6">
    <source>
        <dbReference type="ARBA" id="ARBA00022490"/>
    </source>
</evidence>
<evidence type="ECO:0000259" key="12">
    <source>
        <dbReference type="Pfam" id="PF22600"/>
    </source>
</evidence>
<feature type="compositionally biased region" description="Acidic residues" evidence="10">
    <location>
        <begin position="750"/>
        <end position="766"/>
    </location>
</feature>
<dbReference type="GO" id="GO:0010605">
    <property type="term" value="P:negative regulation of macromolecule metabolic process"/>
    <property type="evidence" value="ECO:0007669"/>
    <property type="project" value="UniProtKB-ARBA"/>
</dbReference>
<evidence type="ECO:0000256" key="1">
    <source>
        <dbReference type="ARBA" id="ARBA00001936"/>
    </source>
</evidence>
<dbReference type="GO" id="GO:0050265">
    <property type="term" value="F:RNA uridylyltransferase activity"/>
    <property type="evidence" value="ECO:0007669"/>
    <property type="project" value="TreeGrafter"/>
</dbReference>
<evidence type="ECO:0000256" key="9">
    <source>
        <dbReference type="ARBA" id="ARBA00022842"/>
    </source>
</evidence>
<feature type="region of interest" description="Disordered" evidence="10">
    <location>
        <begin position="1"/>
        <end position="95"/>
    </location>
</feature>
<dbReference type="GO" id="GO:0046872">
    <property type="term" value="F:metal ion binding"/>
    <property type="evidence" value="ECO:0007669"/>
    <property type="project" value="UniProtKB-KW"/>
</dbReference>
<evidence type="ECO:0000256" key="2">
    <source>
        <dbReference type="ARBA" id="ARBA00001946"/>
    </source>
</evidence>
<dbReference type="SUPFAM" id="SSF81631">
    <property type="entry name" value="PAP/OAS1 substrate-binding domain"/>
    <property type="match status" value="1"/>
</dbReference>